<dbReference type="AlphaFoldDB" id="A0A2P2NBG2"/>
<accession>A0A2P2NBG2</accession>
<reference evidence="1" key="1">
    <citation type="submission" date="2018-02" db="EMBL/GenBank/DDBJ databases">
        <title>Rhizophora mucronata_Transcriptome.</title>
        <authorList>
            <person name="Meera S.P."/>
            <person name="Sreeshan A."/>
            <person name="Augustine A."/>
        </authorList>
    </citation>
    <scope>NUCLEOTIDE SEQUENCE</scope>
    <source>
        <tissue evidence="1">Leaf</tissue>
    </source>
</reference>
<evidence type="ECO:0000313" key="1">
    <source>
        <dbReference type="EMBL" id="MBX39809.1"/>
    </source>
</evidence>
<proteinExistence type="predicted"/>
<sequence length="41" mass="4725">MLRELSNLVFLEQGLVILVFNTLSLCFVSCHDHVGCPFWDQ</sequence>
<name>A0A2P2NBG2_RHIMU</name>
<dbReference type="EMBL" id="GGEC01059325">
    <property type="protein sequence ID" value="MBX39809.1"/>
    <property type="molecule type" value="Transcribed_RNA"/>
</dbReference>
<protein>
    <submittedName>
        <fullName evidence="1">Uncharacterized protein</fullName>
    </submittedName>
</protein>
<organism evidence="1">
    <name type="scientific">Rhizophora mucronata</name>
    <name type="common">Asiatic mangrove</name>
    <dbReference type="NCBI Taxonomy" id="61149"/>
    <lineage>
        <taxon>Eukaryota</taxon>
        <taxon>Viridiplantae</taxon>
        <taxon>Streptophyta</taxon>
        <taxon>Embryophyta</taxon>
        <taxon>Tracheophyta</taxon>
        <taxon>Spermatophyta</taxon>
        <taxon>Magnoliopsida</taxon>
        <taxon>eudicotyledons</taxon>
        <taxon>Gunneridae</taxon>
        <taxon>Pentapetalae</taxon>
        <taxon>rosids</taxon>
        <taxon>fabids</taxon>
        <taxon>Malpighiales</taxon>
        <taxon>Rhizophoraceae</taxon>
        <taxon>Rhizophora</taxon>
    </lineage>
</organism>